<evidence type="ECO:0000313" key="2">
    <source>
        <dbReference type="EMBL" id="KAJ8939542.1"/>
    </source>
</evidence>
<protein>
    <recommendedName>
        <fullName evidence="1">Glycoside hydrolase family 38 N-terminal domain-containing protein</fullName>
    </recommendedName>
</protein>
<dbReference type="SUPFAM" id="SSF88713">
    <property type="entry name" value="Glycoside hydrolase/deacetylase"/>
    <property type="match status" value="1"/>
</dbReference>
<dbReference type="AlphaFoldDB" id="A0AAV8XKY7"/>
<dbReference type="Gene3D" id="3.20.110.10">
    <property type="entry name" value="Glycoside hydrolase 38, N terminal domain"/>
    <property type="match status" value="1"/>
</dbReference>
<comment type="caution">
    <text evidence="2">The sequence shown here is derived from an EMBL/GenBank/DDBJ whole genome shotgun (WGS) entry which is preliminary data.</text>
</comment>
<reference evidence="2" key="1">
    <citation type="journal article" date="2023" name="Insect Mol. Biol.">
        <title>Genome sequencing provides insights into the evolution of gene families encoding plant cell wall-degrading enzymes in longhorned beetles.</title>
        <authorList>
            <person name="Shin N.R."/>
            <person name="Okamura Y."/>
            <person name="Kirsch R."/>
            <person name="Pauchet Y."/>
        </authorList>
    </citation>
    <scope>NUCLEOTIDE SEQUENCE</scope>
    <source>
        <strain evidence="2">RBIC_L_NR</strain>
    </source>
</reference>
<dbReference type="GO" id="GO:0004559">
    <property type="term" value="F:alpha-mannosidase activity"/>
    <property type="evidence" value="ECO:0007669"/>
    <property type="project" value="InterPro"/>
</dbReference>
<dbReference type="EMBL" id="JANEYF010003072">
    <property type="protein sequence ID" value="KAJ8939542.1"/>
    <property type="molecule type" value="Genomic_DNA"/>
</dbReference>
<keyword evidence="3" id="KW-1185">Reference proteome</keyword>
<dbReference type="Pfam" id="PF01074">
    <property type="entry name" value="Glyco_hydro_38N"/>
    <property type="match status" value="1"/>
</dbReference>
<dbReference type="InterPro" id="IPR000602">
    <property type="entry name" value="Glyco_hydro_38_N"/>
</dbReference>
<dbReference type="Proteomes" id="UP001162156">
    <property type="component" value="Unassembled WGS sequence"/>
</dbReference>
<feature type="domain" description="Glycoside hydrolase family 38 N-terminal" evidence="1">
    <location>
        <begin position="13"/>
        <end position="39"/>
    </location>
</feature>
<accession>A0AAV8XKY7</accession>
<dbReference type="GO" id="GO:0006013">
    <property type="term" value="P:mannose metabolic process"/>
    <property type="evidence" value="ECO:0007669"/>
    <property type="project" value="InterPro"/>
</dbReference>
<evidence type="ECO:0000313" key="3">
    <source>
        <dbReference type="Proteomes" id="UP001162156"/>
    </source>
</evidence>
<name>A0AAV8XKY7_9CUCU</name>
<proteinExistence type="predicted"/>
<sequence>MLSCHPVDINKINVHLVLHSHDDVGWLNNVDQYYYYGKMNNNISVLILKTINIVFYFQKSNI</sequence>
<dbReference type="InterPro" id="IPR011330">
    <property type="entry name" value="Glyco_hydro/deAcase_b/a-brl"/>
</dbReference>
<organism evidence="2 3">
    <name type="scientific">Rhamnusium bicolor</name>
    <dbReference type="NCBI Taxonomy" id="1586634"/>
    <lineage>
        <taxon>Eukaryota</taxon>
        <taxon>Metazoa</taxon>
        <taxon>Ecdysozoa</taxon>
        <taxon>Arthropoda</taxon>
        <taxon>Hexapoda</taxon>
        <taxon>Insecta</taxon>
        <taxon>Pterygota</taxon>
        <taxon>Neoptera</taxon>
        <taxon>Endopterygota</taxon>
        <taxon>Coleoptera</taxon>
        <taxon>Polyphaga</taxon>
        <taxon>Cucujiformia</taxon>
        <taxon>Chrysomeloidea</taxon>
        <taxon>Cerambycidae</taxon>
        <taxon>Lepturinae</taxon>
        <taxon>Rhagiini</taxon>
        <taxon>Rhamnusium</taxon>
    </lineage>
</organism>
<evidence type="ECO:0000259" key="1">
    <source>
        <dbReference type="Pfam" id="PF01074"/>
    </source>
</evidence>
<dbReference type="InterPro" id="IPR027291">
    <property type="entry name" value="Glyco_hydro_38_N_sf"/>
</dbReference>
<gene>
    <name evidence="2" type="ORF">NQ314_011109</name>
</gene>